<organism evidence="3 4">
    <name type="scientific">Flavimobilis rhizosphaerae</name>
    <dbReference type="NCBI Taxonomy" id="2775421"/>
    <lineage>
        <taxon>Bacteria</taxon>
        <taxon>Bacillati</taxon>
        <taxon>Actinomycetota</taxon>
        <taxon>Actinomycetes</taxon>
        <taxon>Micrococcales</taxon>
        <taxon>Jonesiaceae</taxon>
        <taxon>Flavimobilis</taxon>
    </lineage>
</organism>
<feature type="compositionally biased region" description="Basic and acidic residues" evidence="1">
    <location>
        <begin position="122"/>
        <end position="135"/>
    </location>
</feature>
<feature type="compositionally biased region" description="Basic residues" evidence="1">
    <location>
        <begin position="104"/>
        <end position="113"/>
    </location>
</feature>
<feature type="transmembrane region" description="Helical" evidence="2">
    <location>
        <begin position="40"/>
        <end position="59"/>
    </location>
</feature>
<protein>
    <submittedName>
        <fullName evidence="3">DUF3040 domain-containing protein</fullName>
    </submittedName>
</protein>
<dbReference type="Pfam" id="PF11239">
    <property type="entry name" value="DUF3040"/>
    <property type="match status" value="1"/>
</dbReference>
<proteinExistence type="predicted"/>
<evidence type="ECO:0000256" key="2">
    <source>
        <dbReference type="SAM" id="Phobius"/>
    </source>
</evidence>
<keyword evidence="2" id="KW-0472">Membrane</keyword>
<reference evidence="3 4" key="1">
    <citation type="submission" date="2020-09" db="EMBL/GenBank/DDBJ databases">
        <title>Flavimobilis rhizosphaerae sp. nov., isolated from rhizosphere soil of Spartina alterniflora.</title>
        <authorList>
            <person name="Hanqin C."/>
        </authorList>
    </citation>
    <scope>NUCLEOTIDE SEQUENCE [LARGE SCALE GENOMIC DNA]</scope>
    <source>
        <strain evidence="3 4">GY 10621</strain>
    </source>
</reference>
<dbReference type="EMBL" id="JACZDF010000004">
    <property type="protein sequence ID" value="MBD9699696.1"/>
    <property type="molecule type" value="Genomic_DNA"/>
</dbReference>
<dbReference type="RefSeq" id="WP_192279962.1">
    <property type="nucleotide sequence ID" value="NZ_JACZDF010000004.1"/>
</dbReference>
<accession>A0ABR9DRF7</accession>
<evidence type="ECO:0000256" key="1">
    <source>
        <dbReference type="SAM" id="MobiDB-lite"/>
    </source>
</evidence>
<dbReference type="InterPro" id="IPR021401">
    <property type="entry name" value="DUF3040"/>
</dbReference>
<feature type="transmembrane region" description="Helical" evidence="2">
    <location>
        <begin position="65"/>
        <end position="82"/>
    </location>
</feature>
<sequence length="135" mass="14577">MPLSEYEQRVLEQMERQLSADDPKLATTLTTPRRRTGRKIIVATVGVLVGLLLLVLGVVQSSAVVGIFGFLVMFGGVTYAVLGPSGAEGSGPQGVVNDSGHVTPHARQRGRGKARGESFMQRMEDRWDKRKDGGL</sequence>
<keyword evidence="2" id="KW-0812">Transmembrane</keyword>
<dbReference type="Proteomes" id="UP000642107">
    <property type="component" value="Unassembled WGS sequence"/>
</dbReference>
<evidence type="ECO:0000313" key="3">
    <source>
        <dbReference type="EMBL" id="MBD9699696.1"/>
    </source>
</evidence>
<evidence type="ECO:0000313" key="4">
    <source>
        <dbReference type="Proteomes" id="UP000642107"/>
    </source>
</evidence>
<keyword evidence="4" id="KW-1185">Reference proteome</keyword>
<feature type="region of interest" description="Disordered" evidence="1">
    <location>
        <begin position="87"/>
        <end position="135"/>
    </location>
</feature>
<name>A0ABR9DRF7_9MICO</name>
<gene>
    <name evidence="3" type="ORF">IGS67_09370</name>
</gene>
<keyword evidence="2" id="KW-1133">Transmembrane helix</keyword>
<comment type="caution">
    <text evidence="3">The sequence shown here is derived from an EMBL/GenBank/DDBJ whole genome shotgun (WGS) entry which is preliminary data.</text>
</comment>